<sequence>MKFARLAGALNPSYIREILKAAVQPDMISMAGGLPASSLLPVKLVQQTCQSLADNVHLFQYGSSRGYQPLLDTLSQSDPQHPHPWLICNGSQQGLDLLARALLEPGDAVIAEVPAYLGALQAFQLSGATICPLNSNSEGPDLTQLEDYLQHPTVRLFYAVPDFHNPTGRVWSAGVRIDVARLCRRYGVTLIEDIPYRELRFSGEQQRPLSQLCPEQTITLKSFSKIGFPGLRVGAMSGPAEFIRVAERIKQAVDLHTGIPQQAIINDLLNHPGYPDHLISLRLGYQQRYQQLSTELHQQLGQQVEFETVEGGMFIWLKLRKGRGSEVAARALEHKLAVVPGAAFYPDGDKETDNAIRLNFSNTEPSLAAEAVTRLARSL</sequence>
<evidence type="ECO:0000256" key="4">
    <source>
        <dbReference type="ARBA" id="ARBA00022898"/>
    </source>
</evidence>
<dbReference type="InterPro" id="IPR015424">
    <property type="entry name" value="PyrdxlP-dep_Trfase"/>
</dbReference>
<feature type="domain" description="Aminotransferase class I/classII large" evidence="5">
    <location>
        <begin position="86"/>
        <end position="375"/>
    </location>
</feature>
<dbReference type="PANTHER" id="PTHR42790">
    <property type="entry name" value="AMINOTRANSFERASE"/>
    <property type="match status" value="1"/>
</dbReference>
<accession>A0A1H9IGY0</accession>
<dbReference type="GO" id="GO:1901605">
    <property type="term" value="P:alpha-amino acid metabolic process"/>
    <property type="evidence" value="ECO:0007669"/>
    <property type="project" value="TreeGrafter"/>
</dbReference>
<dbReference type="PANTHER" id="PTHR42790:SF19">
    <property type="entry name" value="KYNURENINE_ALPHA-AMINOADIPATE AMINOTRANSFERASE, MITOCHONDRIAL"/>
    <property type="match status" value="1"/>
</dbReference>
<keyword evidence="2 6" id="KW-0032">Aminotransferase</keyword>
<dbReference type="AlphaFoldDB" id="A0A1H9IGY0"/>
<evidence type="ECO:0000313" key="7">
    <source>
        <dbReference type="Proteomes" id="UP000198749"/>
    </source>
</evidence>
<dbReference type="InterPro" id="IPR015422">
    <property type="entry name" value="PyrdxlP-dep_Trfase_small"/>
</dbReference>
<dbReference type="OrthoDB" id="9802328at2"/>
<organism evidence="6 7">
    <name type="scientific">Amphritea atlantica</name>
    <dbReference type="NCBI Taxonomy" id="355243"/>
    <lineage>
        <taxon>Bacteria</taxon>
        <taxon>Pseudomonadati</taxon>
        <taxon>Pseudomonadota</taxon>
        <taxon>Gammaproteobacteria</taxon>
        <taxon>Oceanospirillales</taxon>
        <taxon>Oceanospirillaceae</taxon>
        <taxon>Amphritea</taxon>
    </lineage>
</organism>
<reference evidence="7" key="1">
    <citation type="submission" date="2016-10" db="EMBL/GenBank/DDBJ databases">
        <authorList>
            <person name="Varghese N."/>
            <person name="Submissions S."/>
        </authorList>
    </citation>
    <scope>NUCLEOTIDE SEQUENCE [LARGE SCALE GENOMIC DNA]</scope>
    <source>
        <strain evidence="7">DSM 18887</strain>
    </source>
</reference>
<dbReference type="InterPro" id="IPR050859">
    <property type="entry name" value="Class-I_PLP-dep_aminotransf"/>
</dbReference>
<dbReference type="Gene3D" id="3.90.1150.10">
    <property type="entry name" value="Aspartate Aminotransferase, domain 1"/>
    <property type="match status" value="1"/>
</dbReference>
<protein>
    <submittedName>
        <fullName evidence="6">DNA-binding transcriptional regulator, MocR family, contains an aminotransferase domain</fullName>
    </submittedName>
</protein>
<evidence type="ECO:0000259" key="5">
    <source>
        <dbReference type="Pfam" id="PF00155"/>
    </source>
</evidence>
<keyword evidence="3 6" id="KW-0808">Transferase</keyword>
<keyword evidence="6" id="KW-0238">DNA-binding</keyword>
<comment type="cofactor">
    <cofactor evidence="1">
        <name>pyridoxal 5'-phosphate</name>
        <dbReference type="ChEBI" id="CHEBI:597326"/>
    </cofactor>
</comment>
<dbReference type="RefSeq" id="WP_091358785.1">
    <property type="nucleotide sequence ID" value="NZ_AP025284.1"/>
</dbReference>
<dbReference type="STRING" id="355243.SAMN03080615_02553"/>
<evidence type="ECO:0000256" key="1">
    <source>
        <dbReference type="ARBA" id="ARBA00001933"/>
    </source>
</evidence>
<dbReference type="InterPro" id="IPR015421">
    <property type="entry name" value="PyrdxlP-dep_Trfase_major"/>
</dbReference>
<dbReference type="GO" id="GO:0030170">
    <property type="term" value="F:pyridoxal phosphate binding"/>
    <property type="evidence" value="ECO:0007669"/>
    <property type="project" value="InterPro"/>
</dbReference>
<gene>
    <name evidence="6" type="ORF">SAMN03080615_02553</name>
</gene>
<dbReference type="CDD" id="cd00609">
    <property type="entry name" value="AAT_like"/>
    <property type="match status" value="1"/>
</dbReference>
<dbReference type="Proteomes" id="UP000198749">
    <property type="component" value="Unassembled WGS sequence"/>
</dbReference>
<name>A0A1H9IGY0_9GAMM</name>
<dbReference type="SUPFAM" id="SSF53383">
    <property type="entry name" value="PLP-dependent transferases"/>
    <property type="match status" value="1"/>
</dbReference>
<dbReference type="InterPro" id="IPR004839">
    <property type="entry name" value="Aminotransferase_I/II_large"/>
</dbReference>
<dbReference type="GO" id="GO:0003677">
    <property type="term" value="F:DNA binding"/>
    <property type="evidence" value="ECO:0007669"/>
    <property type="project" value="UniProtKB-KW"/>
</dbReference>
<keyword evidence="7" id="KW-1185">Reference proteome</keyword>
<evidence type="ECO:0000256" key="2">
    <source>
        <dbReference type="ARBA" id="ARBA00022576"/>
    </source>
</evidence>
<dbReference type="Gene3D" id="3.40.640.10">
    <property type="entry name" value="Type I PLP-dependent aspartate aminotransferase-like (Major domain)"/>
    <property type="match status" value="1"/>
</dbReference>
<evidence type="ECO:0000313" key="6">
    <source>
        <dbReference type="EMBL" id="SEQ73808.1"/>
    </source>
</evidence>
<evidence type="ECO:0000256" key="3">
    <source>
        <dbReference type="ARBA" id="ARBA00022679"/>
    </source>
</evidence>
<dbReference type="Pfam" id="PF00155">
    <property type="entry name" value="Aminotran_1_2"/>
    <property type="match status" value="1"/>
</dbReference>
<dbReference type="EMBL" id="FOGB01000007">
    <property type="protein sequence ID" value="SEQ73808.1"/>
    <property type="molecule type" value="Genomic_DNA"/>
</dbReference>
<proteinExistence type="predicted"/>
<keyword evidence="4" id="KW-0663">Pyridoxal phosphate</keyword>
<dbReference type="GO" id="GO:0008483">
    <property type="term" value="F:transaminase activity"/>
    <property type="evidence" value="ECO:0007669"/>
    <property type="project" value="UniProtKB-KW"/>
</dbReference>